<evidence type="ECO:0000256" key="7">
    <source>
        <dbReference type="ARBA" id="ARBA00023136"/>
    </source>
</evidence>
<feature type="transmembrane region" description="Helical" evidence="9">
    <location>
        <begin position="426"/>
        <end position="448"/>
    </location>
</feature>
<feature type="transmembrane region" description="Helical" evidence="9">
    <location>
        <begin position="227"/>
        <end position="244"/>
    </location>
</feature>
<organism evidence="11 12">
    <name type="scientific">Carnobacterium iners</name>
    <dbReference type="NCBI Taxonomy" id="1073423"/>
    <lineage>
        <taxon>Bacteria</taxon>
        <taxon>Bacillati</taxon>
        <taxon>Bacillota</taxon>
        <taxon>Bacilli</taxon>
        <taxon>Lactobacillales</taxon>
        <taxon>Carnobacteriaceae</taxon>
        <taxon>Carnobacterium</taxon>
    </lineage>
</organism>
<gene>
    <name evidence="11" type="ORF">SAMN04488700_0119</name>
</gene>
<dbReference type="GO" id="GO:0005886">
    <property type="term" value="C:plasma membrane"/>
    <property type="evidence" value="ECO:0007669"/>
    <property type="project" value="UniProtKB-SubCell"/>
</dbReference>
<evidence type="ECO:0000256" key="4">
    <source>
        <dbReference type="ARBA" id="ARBA00022475"/>
    </source>
</evidence>
<dbReference type="InterPro" id="IPR052180">
    <property type="entry name" value="NhaC_Na-H+_Antiporter"/>
</dbReference>
<feature type="transmembrane region" description="Helical" evidence="9">
    <location>
        <begin position="68"/>
        <end position="93"/>
    </location>
</feature>
<dbReference type="InterPro" id="IPR018461">
    <property type="entry name" value="Na/H_Antiport_NhaC-like_C"/>
</dbReference>
<feature type="transmembrane region" description="Helical" evidence="9">
    <location>
        <begin position="31"/>
        <end position="48"/>
    </location>
</feature>
<feature type="transmembrane region" description="Helical" evidence="9">
    <location>
        <begin position="9"/>
        <end position="25"/>
    </location>
</feature>
<comment type="subcellular location">
    <subcellularLocation>
        <location evidence="1">Cell membrane</location>
        <topology evidence="1">Multi-pass membrane protein</topology>
    </subcellularLocation>
</comment>
<feature type="transmembrane region" description="Helical" evidence="9">
    <location>
        <begin position="105"/>
        <end position="126"/>
    </location>
</feature>
<evidence type="ECO:0000313" key="12">
    <source>
        <dbReference type="Proteomes" id="UP000193435"/>
    </source>
</evidence>
<feature type="transmembrane region" description="Helical" evidence="9">
    <location>
        <begin position="398"/>
        <end position="420"/>
    </location>
</feature>
<sequence>MKKLSIRESFALLFLLLIMIGVSIIKFNLDPQTPLLLAITVLIIWGRFRKHSWEEIHEGIQKGVKTGVIPMIIFILIGALIAIWIASGIIPSMMVIGFKLLNPSFFIPSVFLICAVVGTSIGSAFTTVSTIGLAFLGMGTAMGFAPGLVAGAIVSGSVFGDKMSPLSDSTNLSAAVAEVDLFKHIKNLMWTTIPSLILSALLFLFFGMNKQLATTNQVAELTKVIETNFTVSWLAAIPIVLIFISSWRRIPAIPTLLINIAVSIGLLKIHSPEVSLSQMSSYIQEGYVSTTGNEIIDALLSRGGVQSMMWSISLIILALALGGLLMEFKIIDTVMAPISNARLSIGNLILVTALSAIGINALVGEQYLAIVLPGNAFKKTYKQMGLSPLALSRVLEDAGAVMNSLIPWGVSGVFISTALGVPTLTYLPYAFFCLFSPILTVISGYANIGIKKLKPSTLS</sequence>
<dbReference type="STRING" id="1073423.SAMN04488700_0119"/>
<accession>A0A1X7MR33</accession>
<dbReference type="GO" id="GO:0015297">
    <property type="term" value="F:antiporter activity"/>
    <property type="evidence" value="ECO:0007669"/>
    <property type="project" value="UniProtKB-KW"/>
</dbReference>
<feature type="transmembrane region" description="Helical" evidence="9">
    <location>
        <begin position="308"/>
        <end position="328"/>
    </location>
</feature>
<feature type="transmembrane region" description="Helical" evidence="9">
    <location>
        <begin position="133"/>
        <end position="159"/>
    </location>
</feature>
<dbReference type="RefSeq" id="WP_085558505.1">
    <property type="nucleotide sequence ID" value="NZ_FOAH01000011.1"/>
</dbReference>
<keyword evidence="2" id="KW-0813">Transport</keyword>
<comment type="similarity">
    <text evidence="8">Belongs to the NhaC Na(+)/H(+) (TC 2.A.35) antiporter family.</text>
</comment>
<feature type="domain" description="Na+/H+ antiporter NhaC-like C-terminal" evidence="10">
    <location>
        <begin position="158"/>
        <end position="447"/>
    </location>
</feature>
<keyword evidence="5 9" id="KW-0812">Transmembrane</keyword>
<reference evidence="11 12" key="1">
    <citation type="submission" date="2017-04" db="EMBL/GenBank/DDBJ databases">
        <authorList>
            <person name="Afonso C.L."/>
            <person name="Miller P.J."/>
            <person name="Scott M.A."/>
            <person name="Spackman E."/>
            <person name="Goraichik I."/>
            <person name="Dimitrov K.M."/>
            <person name="Suarez D.L."/>
            <person name="Swayne D.E."/>
        </authorList>
    </citation>
    <scope>NUCLEOTIDE SEQUENCE [LARGE SCALE GENOMIC DNA]</scope>
    <source>
        <strain evidence="11 12">LMG26642</strain>
    </source>
</reference>
<evidence type="ECO:0000313" key="11">
    <source>
        <dbReference type="EMBL" id="SMH26433.1"/>
    </source>
</evidence>
<dbReference type="Pfam" id="PF03553">
    <property type="entry name" value="Na_H_antiporter"/>
    <property type="match status" value="1"/>
</dbReference>
<evidence type="ECO:0000256" key="5">
    <source>
        <dbReference type="ARBA" id="ARBA00022692"/>
    </source>
</evidence>
<evidence type="ECO:0000256" key="8">
    <source>
        <dbReference type="ARBA" id="ARBA00038435"/>
    </source>
</evidence>
<dbReference type="Proteomes" id="UP000193435">
    <property type="component" value="Unassembled WGS sequence"/>
</dbReference>
<evidence type="ECO:0000256" key="3">
    <source>
        <dbReference type="ARBA" id="ARBA00022449"/>
    </source>
</evidence>
<feature type="transmembrane region" description="Helical" evidence="9">
    <location>
        <begin position="188"/>
        <end position="206"/>
    </location>
</feature>
<evidence type="ECO:0000259" key="10">
    <source>
        <dbReference type="Pfam" id="PF03553"/>
    </source>
</evidence>
<dbReference type="OrthoDB" id="9762978at2"/>
<evidence type="ECO:0000256" key="6">
    <source>
        <dbReference type="ARBA" id="ARBA00022989"/>
    </source>
</evidence>
<proteinExistence type="inferred from homology"/>
<keyword evidence="7 9" id="KW-0472">Membrane</keyword>
<name>A0A1X7MR33_9LACT</name>
<dbReference type="AlphaFoldDB" id="A0A1X7MR33"/>
<dbReference type="PANTHER" id="PTHR33451:SF6">
    <property type="entry name" value="NA(+)_H(+) ANTIPORTER NHAC"/>
    <property type="match status" value="1"/>
</dbReference>
<dbReference type="EMBL" id="FXBJ01000002">
    <property type="protein sequence ID" value="SMH26433.1"/>
    <property type="molecule type" value="Genomic_DNA"/>
</dbReference>
<keyword evidence="4" id="KW-1003">Cell membrane</keyword>
<dbReference type="PANTHER" id="PTHR33451">
    <property type="entry name" value="MALATE-2H(+)/NA(+)-LACTATE ANTIPORTER"/>
    <property type="match status" value="1"/>
</dbReference>
<evidence type="ECO:0000256" key="9">
    <source>
        <dbReference type="SAM" id="Phobius"/>
    </source>
</evidence>
<feature type="transmembrane region" description="Helical" evidence="9">
    <location>
        <begin position="348"/>
        <end position="377"/>
    </location>
</feature>
<dbReference type="NCBIfam" id="TIGR00931">
    <property type="entry name" value="antiport_nhaC"/>
    <property type="match status" value="1"/>
</dbReference>
<keyword evidence="3" id="KW-0050">Antiport</keyword>
<keyword evidence="6 9" id="KW-1133">Transmembrane helix</keyword>
<evidence type="ECO:0000256" key="2">
    <source>
        <dbReference type="ARBA" id="ARBA00022448"/>
    </source>
</evidence>
<evidence type="ECO:0000256" key="1">
    <source>
        <dbReference type="ARBA" id="ARBA00004651"/>
    </source>
</evidence>
<keyword evidence="12" id="KW-1185">Reference proteome</keyword>
<dbReference type="InterPro" id="IPR004770">
    <property type="entry name" value="Na/H_antiport_NhaC"/>
</dbReference>
<protein>
    <submittedName>
        <fullName evidence="11">Putative tyrosine permease, NhaC family</fullName>
    </submittedName>
</protein>